<dbReference type="SUPFAM" id="SSF69360">
    <property type="entry name" value="Cell wall binding repeat"/>
    <property type="match status" value="1"/>
</dbReference>
<proteinExistence type="predicted"/>
<keyword evidence="3" id="KW-1185">Reference proteome</keyword>
<evidence type="ECO:0000256" key="1">
    <source>
        <dbReference type="SAM" id="Phobius"/>
    </source>
</evidence>
<gene>
    <name evidence="2" type="ORF">OCV69_07855</name>
</gene>
<reference evidence="2 3" key="1">
    <citation type="journal article" date="2021" name="ISME Commun">
        <title>Automated analysis of genomic sequences facilitates high-throughput and comprehensive description of bacteria.</title>
        <authorList>
            <person name="Hitch T.C.A."/>
        </authorList>
    </citation>
    <scope>NUCLEOTIDE SEQUENCE [LARGE SCALE GENOMIC DNA]</scope>
    <source>
        <strain evidence="3">f_CCE</strain>
    </source>
</reference>
<comment type="caution">
    <text evidence="2">The sequence shown here is derived from an EMBL/GenBank/DDBJ whole genome shotgun (WGS) entry which is preliminary data.</text>
</comment>
<dbReference type="Proteomes" id="UP001652395">
    <property type="component" value="Unassembled WGS sequence"/>
</dbReference>
<feature type="transmembrane region" description="Helical" evidence="1">
    <location>
        <begin position="78"/>
        <end position="100"/>
    </location>
</feature>
<sequence length="631" mass="71301">MEILKKLYYNVDVSEVRNTSQRSQKLTSFAKLAKNVKKLLIISLIRSIMFLVMQLGISKKFQKEKKESALIMRKQTKIAAVVSAAALLALGASITSFAAAKGTWMMVDGEWYCYDKNGDVYENTFCSSNGKEYYVGDDGMLVRSSWVEYDGDYYFVNSSGAKIVNDWRLTTPYEDEDADEEWFYFQSTGKRADNKKILYKGSTFFFDADGKMLTGWVTADGNDVVNEENAIDKNYTFYCDETGARVESGWVYTTEPSTADDDADADEYWYYLKSSGKVANGKQSNVKGQGFVFGNKDDNFGQMLTNWVGGTKDGDSYKYEEIGGEDSVAHLSDYASNGVVYYCMYDEDKADGHIQKNKWRKTWRPEDAYEEDEDEDKYWYWLEKDGKAYIPDSDDMKATGYAYDLGDGALEVDGSQFSFAKKKINSKDYFFNADGEMLSDFVNVVHTEDANVIDLGMYYFGGSSDGSMKTGSQTVKDDNGDSFKFYFGTKDNNTTGEAKGKGVTGNKNNKLYYMGHLVAAEDYKYQPVWYDMDNNGEDDTLFIVNQNGSIQHSALEYKEDGDILIDAKTNKVAFKTKNTKDNVWDKYSVLDEENADKLIINVEVLDEKVVMPINEVYDPATPDDASPANAQ</sequence>
<keyword evidence="1" id="KW-1133">Transmembrane helix</keyword>
<dbReference type="EMBL" id="JAOQJF010000012">
    <property type="protein sequence ID" value="MCU6799848.1"/>
    <property type="molecule type" value="Genomic_DNA"/>
</dbReference>
<keyword evidence="1" id="KW-0812">Transmembrane</keyword>
<keyword evidence="1" id="KW-0472">Membrane</keyword>
<accession>A0ABT2UYY0</accession>
<evidence type="ECO:0000313" key="3">
    <source>
        <dbReference type="Proteomes" id="UP001652395"/>
    </source>
</evidence>
<evidence type="ECO:0000313" key="2">
    <source>
        <dbReference type="EMBL" id="MCU6799848.1"/>
    </source>
</evidence>
<evidence type="ECO:0008006" key="4">
    <source>
        <dbReference type="Google" id="ProtNLM"/>
    </source>
</evidence>
<dbReference type="Gene3D" id="2.10.270.10">
    <property type="entry name" value="Cholin Binding"/>
    <property type="match status" value="4"/>
</dbReference>
<organism evidence="2 3">
    <name type="scientific">Alitiscatomonas aceti</name>
    <dbReference type="NCBI Taxonomy" id="2981724"/>
    <lineage>
        <taxon>Bacteria</taxon>
        <taxon>Bacillati</taxon>
        <taxon>Bacillota</taxon>
        <taxon>Clostridia</taxon>
        <taxon>Lachnospirales</taxon>
        <taxon>Lachnospiraceae</taxon>
        <taxon>Alitiscatomonas</taxon>
    </lineage>
</organism>
<dbReference type="RefSeq" id="WP_158358613.1">
    <property type="nucleotide sequence ID" value="NZ_JAOQJF010000012.1"/>
</dbReference>
<feature type="transmembrane region" description="Helical" evidence="1">
    <location>
        <begin position="39"/>
        <end position="57"/>
    </location>
</feature>
<name>A0ABT2UYY0_9FIRM</name>
<protein>
    <recommendedName>
        <fullName evidence="4">Cell wall-binding protein</fullName>
    </recommendedName>
</protein>